<dbReference type="InParanoid" id="A0A1B7NA41"/>
<evidence type="ECO:0000313" key="12">
    <source>
        <dbReference type="EMBL" id="OAX41731.1"/>
    </source>
</evidence>
<evidence type="ECO:0000256" key="6">
    <source>
        <dbReference type="ARBA" id="ARBA00023284"/>
    </source>
</evidence>
<keyword evidence="6" id="KW-0676">Redox-active center</keyword>
<keyword evidence="5" id="KW-1015">Disulfide bond</keyword>
<dbReference type="SUPFAM" id="SSF52833">
    <property type="entry name" value="Thioredoxin-like"/>
    <property type="match status" value="1"/>
</dbReference>
<evidence type="ECO:0000256" key="2">
    <source>
        <dbReference type="ARBA" id="ARBA00022559"/>
    </source>
</evidence>
<dbReference type="EC" id="1.11.1.24" evidence="1"/>
<dbReference type="GO" id="GO:0034599">
    <property type="term" value="P:cellular response to oxidative stress"/>
    <property type="evidence" value="ECO:0007669"/>
    <property type="project" value="TreeGrafter"/>
</dbReference>
<dbReference type="OrthoDB" id="338622at2759"/>
<dbReference type="PANTHER" id="PTHR42801">
    <property type="entry name" value="THIOREDOXIN-DEPENDENT PEROXIDE REDUCTASE"/>
    <property type="match status" value="1"/>
</dbReference>
<keyword evidence="3" id="KW-0049">Antioxidant</keyword>
<dbReference type="GO" id="GO:0008379">
    <property type="term" value="F:thioredoxin peroxidase activity"/>
    <property type="evidence" value="ECO:0007669"/>
    <property type="project" value="TreeGrafter"/>
</dbReference>
<evidence type="ECO:0000256" key="5">
    <source>
        <dbReference type="ARBA" id="ARBA00023157"/>
    </source>
</evidence>
<comment type="similarity">
    <text evidence="8">Belongs to the peroxiredoxin family. BCP/PrxQ subfamily.</text>
</comment>
<reference evidence="12 13" key="1">
    <citation type="submission" date="2016-06" db="EMBL/GenBank/DDBJ databases">
        <title>Comparative genomics of the ectomycorrhizal sister species Rhizopogon vinicolor and Rhizopogon vesiculosus (Basidiomycota: Boletales) reveals a divergence of the mating type B locus.</title>
        <authorList>
            <consortium name="DOE Joint Genome Institute"/>
            <person name="Mujic A.B."/>
            <person name="Kuo A."/>
            <person name="Tritt A."/>
            <person name="Lipzen A."/>
            <person name="Chen C."/>
            <person name="Johnson J."/>
            <person name="Sharma A."/>
            <person name="Barry K."/>
            <person name="Grigoriev I.V."/>
            <person name="Spatafora J.W."/>
        </authorList>
    </citation>
    <scope>NUCLEOTIDE SEQUENCE [LARGE SCALE GENOMIC DNA]</scope>
    <source>
        <strain evidence="12 13">AM-OR11-026</strain>
    </source>
</reference>
<protein>
    <recommendedName>
        <fullName evidence="1">thioredoxin-dependent peroxiredoxin</fullName>
        <ecNumber evidence="1">1.11.1.24</ecNumber>
    </recommendedName>
    <alternativeName>
        <fullName evidence="7">Thioredoxin peroxidase</fullName>
    </alternativeName>
</protein>
<gene>
    <name evidence="12" type="ORF">K503DRAFT_457078</name>
</gene>
<keyword evidence="4" id="KW-0560">Oxidoreductase</keyword>
<evidence type="ECO:0000256" key="10">
    <source>
        <dbReference type="SAM" id="MobiDB-lite"/>
    </source>
</evidence>
<evidence type="ECO:0000313" key="13">
    <source>
        <dbReference type="Proteomes" id="UP000092154"/>
    </source>
</evidence>
<evidence type="ECO:0000256" key="1">
    <source>
        <dbReference type="ARBA" id="ARBA00013017"/>
    </source>
</evidence>
<feature type="domain" description="Thioredoxin" evidence="11">
    <location>
        <begin position="5"/>
        <end position="166"/>
    </location>
</feature>
<comment type="catalytic activity">
    <reaction evidence="9">
        <text>a hydroperoxide + [thioredoxin]-dithiol = an alcohol + [thioredoxin]-disulfide + H2O</text>
        <dbReference type="Rhea" id="RHEA:62620"/>
        <dbReference type="Rhea" id="RHEA-COMP:10698"/>
        <dbReference type="Rhea" id="RHEA-COMP:10700"/>
        <dbReference type="ChEBI" id="CHEBI:15377"/>
        <dbReference type="ChEBI" id="CHEBI:29950"/>
        <dbReference type="ChEBI" id="CHEBI:30879"/>
        <dbReference type="ChEBI" id="CHEBI:35924"/>
        <dbReference type="ChEBI" id="CHEBI:50058"/>
        <dbReference type="EC" id="1.11.1.24"/>
    </reaction>
</comment>
<keyword evidence="13" id="KW-1185">Reference proteome</keyword>
<feature type="region of interest" description="Disordered" evidence="10">
    <location>
        <begin position="167"/>
        <end position="205"/>
    </location>
</feature>
<evidence type="ECO:0000259" key="11">
    <source>
        <dbReference type="PROSITE" id="PS51352"/>
    </source>
</evidence>
<evidence type="ECO:0000256" key="8">
    <source>
        <dbReference type="ARBA" id="ARBA00038489"/>
    </source>
</evidence>
<evidence type="ECO:0000256" key="9">
    <source>
        <dbReference type="ARBA" id="ARBA00049091"/>
    </source>
</evidence>
<organism evidence="12 13">
    <name type="scientific">Rhizopogon vinicolor AM-OR11-026</name>
    <dbReference type="NCBI Taxonomy" id="1314800"/>
    <lineage>
        <taxon>Eukaryota</taxon>
        <taxon>Fungi</taxon>
        <taxon>Dikarya</taxon>
        <taxon>Basidiomycota</taxon>
        <taxon>Agaricomycotina</taxon>
        <taxon>Agaricomycetes</taxon>
        <taxon>Agaricomycetidae</taxon>
        <taxon>Boletales</taxon>
        <taxon>Suillineae</taxon>
        <taxon>Rhizopogonaceae</taxon>
        <taxon>Rhizopogon</taxon>
    </lineage>
</organism>
<dbReference type="EMBL" id="KV448172">
    <property type="protein sequence ID" value="OAX41731.1"/>
    <property type="molecule type" value="Genomic_DNA"/>
</dbReference>
<dbReference type="InterPro" id="IPR050924">
    <property type="entry name" value="Peroxiredoxin_BCP/PrxQ"/>
</dbReference>
<sequence length="205" mass="22387">MAPHALINKPAPEFLIPDANGQMFKFPPEEQGQRVHKPIALFFYPKSGTLGRTREAAQFRDALAMSDTENKIFKQTGVQVIGISGDPAPKQKQFAESQNITYPVLSDENHVAHEAFQVDKSLFGFIDSRTTFVIDKDDVIRDSLSTTLNYGAHVEFVTKALEKLASEDEDTSSVESSPGGAVADAASPDEQTRDELGRVAYVVGA</sequence>
<name>A0A1B7NA41_9AGAM</name>
<dbReference type="AlphaFoldDB" id="A0A1B7NA41"/>
<dbReference type="InterPro" id="IPR013766">
    <property type="entry name" value="Thioredoxin_domain"/>
</dbReference>
<evidence type="ECO:0000256" key="7">
    <source>
        <dbReference type="ARBA" id="ARBA00032824"/>
    </source>
</evidence>
<keyword evidence="2" id="KW-0575">Peroxidase</keyword>
<dbReference type="Pfam" id="PF00578">
    <property type="entry name" value="AhpC-TSA"/>
    <property type="match status" value="1"/>
</dbReference>
<dbReference type="PANTHER" id="PTHR42801:SF4">
    <property type="entry name" value="AHPC_TSA FAMILY PROTEIN"/>
    <property type="match status" value="1"/>
</dbReference>
<dbReference type="Gene3D" id="3.40.30.10">
    <property type="entry name" value="Glutaredoxin"/>
    <property type="match status" value="1"/>
</dbReference>
<evidence type="ECO:0000256" key="3">
    <source>
        <dbReference type="ARBA" id="ARBA00022862"/>
    </source>
</evidence>
<dbReference type="STRING" id="1314800.A0A1B7NA41"/>
<accession>A0A1B7NA41</accession>
<proteinExistence type="inferred from homology"/>
<dbReference type="CDD" id="cd03017">
    <property type="entry name" value="PRX_BCP"/>
    <property type="match status" value="1"/>
</dbReference>
<dbReference type="PROSITE" id="PS51352">
    <property type="entry name" value="THIOREDOXIN_2"/>
    <property type="match status" value="1"/>
</dbReference>
<dbReference type="GO" id="GO:0045454">
    <property type="term" value="P:cell redox homeostasis"/>
    <property type="evidence" value="ECO:0007669"/>
    <property type="project" value="TreeGrafter"/>
</dbReference>
<dbReference type="GO" id="GO:0005737">
    <property type="term" value="C:cytoplasm"/>
    <property type="evidence" value="ECO:0007669"/>
    <property type="project" value="TreeGrafter"/>
</dbReference>
<dbReference type="InterPro" id="IPR000866">
    <property type="entry name" value="AhpC/TSA"/>
</dbReference>
<evidence type="ECO:0000256" key="4">
    <source>
        <dbReference type="ARBA" id="ARBA00023002"/>
    </source>
</evidence>
<dbReference type="InterPro" id="IPR036249">
    <property type="entry name" value="Thioredoxin-like_sf"/>
</dbReference>
<dbReference type="Proteomes" id="UP000092154">
    <property type="component" value="Unassembled WGS sequence"/>
</dbReference>